<sequence length="287" mass="32733">MKDSMIVTTALVMITTKDKKREVKKKFRSVEKDKRPTLKELQAKKYPFSDSNVPGMLEDLLEKKVIQLPECKGPEKIGRVNDPKYCQYHRIISHPTEKRFVLKELRVDLASQNKILINLDEVAESNSTTIVNPLASITLRDFFPTGYFKDDIVEAVYMVSTSEEIAEDEEQNYTKKPSSTKPPLKGFVKSTQGSIQHGFLPEKRIDGFDPKAYKLLPNSGYDFNNPAPLGELSLKSLVKKFMASVKAQEELRRQGNKVSFPKTGLGFTPLLKVHSRLTTYHRTYWAT</sequence>
<gene>
    <name evidence="1" type="ORF">Vadar_018288</name>
</gene>
<organism evidence="1 2">
    <name type="scientific">Vaccinium darrowii</name>
    <dbReference type="NCBI Taxonomy" id="229202"/>
    <lineage>
        <taxon>Eukaryota</taxon>
        <taxon>Viridiplantae</taxon>
        <taxon>Streptophyta</taxon>
        <taxon>Embryophyta</taxon>
        <taxon>Tracheophyta</taxon>
        <taxon>Spermatophyta</taxon>
        <taxon>Magnoliopsida</taxon>
        <taxon>eudicotyledons</taxon>
        <taxon>Gunneridae</taxon>
        <taxon>Pentapetalae</taxon>
        <taxon>asterids</taxon>
        <taxon>Ericales</taxon>
        <taxon>Ericaceae</taxon>
        <taxon>Vaccinioideae</taxon>
        <taxon>Vaccinieae</taxon>
        <taxon>Vaccinium</taxon>
    </lineage>
</organism>
<reference evidence="1 2" key="1">
    <citation type="journal article" date="2021" name="Hortic Res">
        <title>High-quality reference genome and annotation aids understanding of berry development for evergreen blueberry (Vaccinium darrowii).</title>
        <authorList>
            <person name="Yu J."/>
            <person name="Hulse-Kemp A.M."/>
            <person name="Babiker E."/>
            <person name="Staton M."/>
        </authorList>
    </citation>
    <scope>NUCLEOTIDE SEQUENCE [LARGE SCALE GENOMIC DNA]</scope>
    <source>
        <strain evidence="2">cv. NJ 8807/NJ 8810</strain>
        <tissue evidence="1">Young leaf</tissue>
    </source>
</reference>
<accession>A0ACB7XB96</accession>
<dbReference type="EMBL" id="CM037156">
    <property type="protein sequence ID" value="KAH7837810.1"/>
    <property type="molecule type" value="Genomic_DNA"/>
</dbReference>
<evidence type="ECO:0000313" key="2">
    <source>
        <dbReference type="Proteomes" id="UP000828048"/>
    </source>
</evidence>
<keyword evidence="2" id="KW-1185">Reference proteome</keyword>
<protein>
    <submittedName>
        <fullName evidence="1">Uncharacterized protein</fullName>
    </submittedName>
</protein>
<dbReference type="Proteomes" id="UP000828048">
    <property type="component" value="Chromosome 6"/>
</dbReference>
<comment type="caution">
    <text evidence="1">The sequence shown here is derived from an EMBL/GenBank/DDBJ whole genome shotgun (WGS) entry which is preliminary data.</text>
</comment>
<name>A0ACB7XB96_9ERIC</name>
<evidence type="ECO:0000313" key="1">
    <source>
        <dbReference type="EMBL" id="KAH7837810.1"/>
    </source>
</evidence>
<proteinExistence type="predicted"/>